<gene>
    <name evidence="1" type="ORF">NEIELOOT_00340</name>
</gene>
<evidence type="ECO:0000313" key="1">
    <source>
        <dbReference type="EMBL" id="EFE50867.1"/>
    </source>
</evidence>
<organism evidence="1 2">
    <name type="scientific">Neisseria elongata subsp. glycolytica ATCC 29315</name>
    <dbReference type="NCBI Taxonomy" id="546263"/>
    <lineage>
        <taxon>Bacteria</taxon>
        <taxon>Pseudomonadati</taxon>
        <taxon>Pseudomonadota</taxon>
        <taxon>Betaproteobacteria</taxon>
        <taxon>Neisseriales</taxon>
        <taxon>Neisseriaceae</taxon>
        <taxon>Neisseria</taxon>
    </lineage>
</organism>
<evidence type="ECO:0000313" key="2">
    <source>
        <dbReference type="Proteomes" id="UP000005536"/>
    </source>
</evidence>
<dbReference type="EMBL" id="ADBF01000007">
    <property type="protein sequence ID" value="EFE50867.1"/>
    <property type="molecule type" value="Genomic_DNA"/>
</dbReference>
<dbReference type="AlphaFoldDB" id="D4DMR6"/>
<dbReference type="Proteomes" id="UP000005536">
    <property type="component" value="Unassembled WGS sequence"/>
</dbReference>
<accession>D4DMR6</accession>
<proteinExistence type="predicted"/>
<name>D4DMR6_NEIEG</name>
<protein>
    <submittedName>
        <fullName evidence="1">Uncharacterized protein</fullName>
    </submittedName>
</protein>
<reference evidence="1 2" key="1">
    <citation type="submission" date="2010-02" db="EMBL/GenBank/DDBJ databases">
        <authorList>
            <person name="Weinstock G."/>
            <person name="Sodergren E."/>
            <person name="Clifton S."/>
            <person name="Fulton L."/>
            <person name="Fulton B."/>
            <person name="Courtney L."/>
            <person name="Fronick C."/>
            <person name="Harrison M."/>
            <person name="Strong C."/>
            <person name="Farmer C."/>
            <person name="Delahaunty K."/>
            <person name="Markovic C."/>
            <person name="Hall O."/>
            <person name="Minx P."/>
            <person name="Tomlinson C."/>
            <person name="Mitreva M."/>
            <person name="Nelson J."/>
            <person name="Hou S."/>
            <person name="Wollam A."/>
            <person name="Pepin K.H."/>
            <person name="Johnson M."/>
            <person name="Bhonagiri V."/>
            <person name="Zhang X."/>
            <person name="Suruliraj S."/>
            <person name="Warren W."/>
            <person name="Chinwalla A."/>
            <person name="Mardis E.R."/>
            <person name="Wilson R.K."/>
        </authorList>
    </citation>
    <scope>NUCLEOTIDE SEQUENCE [LARGE SCALE GENOMIC DNA]</scope>
    <source>
        <strain evidence="1 2">ATCC 29315</strain>
    </source>
</reference>
<sequence>MVLKSPAKCEKNTLFAVKQAVWPEGGADSEMFLSGYAGG</sequence>
<comment type="caution">
    <text evidence="1">The sequence shown here is derived from an EMBL/GenBank/DDBJ whole genome shotgun (WGS) entry which is preliminary data.</text>
</comment>